<evidence type="ECO:0000313" key="2">
    <source>
        <dbReference type="Proteomes" id="UP000814140"/>
    </source>
</evidence>
<organism evidence="1 2">
    <name type="scientific">Artomyces pyxidatus</name>
    <dbReference type="NCBI Taxonomy" id="48021"/>
    <lineage>
        <taxon>Eukaryota</taxon>
        <taxon>Fungi</taxon>
        <taxon>Dikarya</taxon>
        <taxon>Basidiomycota</taxon>
        <taxon>Agaricomycotina</taxon>
        <taxon>Agaricomycetes</taxon>
        <taxon>Russulales</taxon>
        <taxon>Auriscalpiaceae</taxon>
        <taxon>Artomyces</taxon>
    </lineage>
</organism>
<sequence>MTIESCIAFCSAAFYLYAGVEFGTECFCDYAIQNPGTLTNLSECHLPCSGNSSEVCGAANRMDLFFSGDPNDDAPIVISPITLGFADSWVTLGCFTDDVNDRTLSHLAPSMYLEESTAEETICIAYCESQSFNFAGLEFGTQCCERNLSFILPALTALCRLGCGNDLGNGTQAPLSDCHLVCQDGIFTGSEFCGGRERLTVYQKDICISSSVSNFWLIAFYDTPPSPSPIGFYLVLSEVDEAGYTILTYVVRRTPARLVVASGSNWSSKMGLSPRQEALSTEVYSSTKGSRLLSSKISPTRHQSTAPRKPLRSPSRLLF</sequence>
<gene>
    <name evidence="1" type="ORF">BV25DRAFT_1828231</name>
</gene>
<dbReference type="Proteomes" id="UP000814140">
    <property type="component" value="Unassembled WGS sequence"/>
</dbReference>
<reference evidence="1" key="1">
    <citation type="submission" date="2021-03" db="EMBL/GenBank/DDBJ databases">
        <authorList>
            <consortium name="DOE Joint Genome Institute"/>
            <person name="Ahrendt S."/>
            <person name="Looney B.P."/>
            <person name="Miyauchi S."/>
            <person name="Morin E."/>
            <person name="Drula E."/>
            <person name="Courty P.E."/>
            <person name="Chicoki N."/>
            <person name="Fauchery L."/>
            <person name="Kohler A."/>
            <person name="Kuo A."/>
            <person name="Labutti K."/>
            <person name="Pangilinan J."/>
            <person name="Lipzen A."/>
            <person name="Riley R."/>
            <person name="Andreopoulos W."/>
            <person name="He G."/>
            <person name="Johnson J."/>
            <person name="Barry K.W."/>
            <person name="Grigoriev I.V."/>
            <person name="Nagy L."/>
            <person name="Hibbett D."/>
            <person name="Henrissat B."/>
            <person name="Matheny P.B."/>
            <person name="Labbe J."/>
            <person name="Martin F."/>
        </authorList>
    </citation>
    <scope>NUCLEOTIDE SEQUENCE</scope>
    <source>
        <strain evidence="1">HHB10654</strain>
    </source>
</reference>
<protein>
    <submittedName>
        <fullName evidence="1">Uncharacterized protein</fullName>
    </submittedName>
</protein>
<accession>A0ACB8SWB7</accession>
<dbReference type="EMBL" id="MU277221">
    <property type="protein sequence ID" value="KAI0060121.1"/>
    <property type="molecule type" value="Genomic_DNA"/>
</dbReference>
<reference evidence="1" key="2">
    <citation type="journal article" date="2022" name="New Phytol.">
        <title>Evolutionary transition to the ectomycorrhizal habit in the genomes of a hyperdiverse lineage of mushroom-forming fungi.</title>
        <authorList>
            <person name="Looney B."/>
            <person name="Miyauchi S."/>
            <person name="Morin E."/>
            <person name="Drula E."/>
            <person name="Courty P.E."/>
            <person name="Kohler A."/>
            <person name="Kuo A."/>
            <person name="LaButti K."/>
            <person name="Pangilinan J."/>
            <person name="Lipzen A."/>
            <person name="Riley R."/>
            <person name="Andreopoulos W."/>
            <person name="He G."/>
            <person name="Johnson J."/>
            <person name="Nolan M."/>
            <person name="Tritt A."/>
            <person name="Barry K.W."/>
            <person name="Grigoriev I.V."/>
            <person name="Nagy L.G."/>
            <person name="Hibbett D."/>
            <person name="Henrissat B."/>
            <person name="Matheny P.B."/>
            <person name="Labbe J."/>
            <person name="Martin F.M."/>
        </authorList>
    </citation>
    <scope>NUCLEOTIDE SEQUENCE</scope>
    <source>
        <strain evidence="1">HHB10654</strain>
    </source>
</reference>
<comment type="caution">
    <text evidence="1">The sequence shown here is derived from an EMBL/GenBank/DDBJ whole genome shotgun (WGS) entry which is preliminary data.</text>
</comment>
<proteinExistence type="predicted"/>
<name>A0ACB8SWB7_9AGAM</name>
<evidence type="ECO:0000313" key="1">
    <source>
        <dbReference type="EMBL" id="KAI0060121.1"/>
    </source>
</evidence>
<keyword evidence="2" id="KW-1185">Reference proteome</keyword>